<protein>
    <recommendedName>
        <fullName evidence="19">Transporter</fullName>
    </recommendedName>
</protein>
<feature type="binding site" evidence="16">
    <location>
        <position position="289"/>
    </location>
    <ligand>
        <name>Na(+)</name>
        <dbReference type="ChEBI" id="CHEBI:29101"/>
        <label>1</label>
    </ligand>
</feature>
<keyword evidence="4 19" id="KW-0813">Transport</keyword>
<feature type="transmembrane region" description="Helical" evidence="21">
    <location>
        <begin position="384"/>
        <end position="409"/>
    </location>
</feature>
<feature type="transmembrane region" description="Helical" evidence="21">
    <location>
        <begin position="87"/>
        <end position="109"/>
    </location>
</feature>
<evidence type="ECO:0000256" key="16">
    <source>
        <dbReference type="PIRSR" id="PIRSR600175-1"/>
    </source>
</evidence>
<feature type="domain" description="Fibronectin type-III" evidence="23">
    <location>
        <begin position="734"/>
        <end position="826"/>
    </location>
</feature>
<evidence type="ECO:0000256" key="18">
    <source>
        <dbReference type="PROSITE-ProRule" id="PRU00042"/>
    </source>
</evidence>
<dbReference type="PROSITE" id="PS51550">
    <property type="entry name" value="EPH_LBD"/>
    <property type="match status" value="1"/>
</dbReference>
<feature type="binding site" evidence="16">
    <location>
        <position position="66"/>
    </location>
    <ligand>
        <name>Na(+)</name>
        <dbReference type="ChEBI" id="CHEBI:29101"/>
        <label>1</label>
    </ligand>
</feature>
<dbReference type="CDD" id="cd00063">
    <property type="entry name" value="FN3"/>
    <property type="match status" value="1"/>
</dbReference>
<dbReference type="EnsemblMetazoa" id="MESCA003372-RA">
    <property type="protein sequence ID" value="MESCA003372-PA"/>
    <property type="gene ID" value="MESCA003372"/>
</dbReference>
<dbReference type="SUPFAM" id="SSF161070">
    <property type="entry name" value="SNF-like"/>
    <property type="match status" value="1"/>
</dbReference>
<dbReference type="PROSITE" id="PS50157">
    <property type="entry name" value="ZINC_FINGER_C2H2_2"/>
    <property type="match status" value="2"/>
</dbReference>
<keyword evidence="14" id="KW-0371">Homeobox</keyword>
<organism evidence="25 26">
    <name type="scientific">Megaselia scalaris</name>
    <name type="common">Humpbacked fly</name>
    <name type="synonym">Phora scalaris</name>
    <dbReference type="NCBI Taxonomy" id="36166"/>
    <lineage>
        <taxon>Eukaryota</taxon>
        <taxon>Metazoa</taxon>
        <taxon>Ecdysozoa</taxon>
        <taxon>Arthropoda</taxon>
        <taxon>Hexapoda</taxon>
        <taxon>Insecta</taxon>
        <taxon>Pterygota</taxon>
        <taxon>Neoptera</taxon>
        <taxon>Endopterygota</taxon>
        <taxon>Diptera</taxon>
        <taxon>Brachycera</taxon>
        <taxon>Muscomorpha</taxon>
        <taxon>Platypezoidea</taxon>
        <taxon>Phoridae</taxon>
        <taxon>Megaseliini</taxon>
        <taxon>Megaselia</taxon>
    </lineage>
</organism>
<feature type="binding site" evidence="16">
    <location>
        <position position="71"/>
    </location>
    <ligand>
        <name>Na(+)</name>
        <dbReference type="ChEBI" id="CHEBI:29101"/>
        <label>1</label>
    </ligand>
</feature>
<evidence type="ECO:0000259" key="23">
    <source>
        <dbReference type="PROSITE" id="PS50853"/>
    </source>
</evidence>
<dbReference type="Pfam" id="PF00209">
    <property type="entry name" value="SNF"/>
    <property type="match status" value="1"/>
</dbReference>
<dbReference type="SUPFAM" id="SSF49265">
    <property type="entry name" value="Fibronectin type III"/>
    <property type="match status" value="1"/>
</dbReference>
<feature type="region of interest" description="Disordered" evidence="20">
    <location>
        <begin position="1250"/>
        <end position="1282"/>
    </location>
</feature>
<dbReference type="PRINTS" id="PR00176">
    <property type="entry name" value="NANEUSMPORT"/>
</dbReference>
<name>T1GIT7_MEGSC</name>
<dbReference type="Gene3D" id="2.60.120.260">
    <property type="entry name" value="Galactose-binding domain-like"/>
    <property type="match status" value="1"/>
</dbReference>
<reference evidence="26" key="1">
    <citation type="submission" date="2013-02" db="EMBL/GenBank/DDBJ databases">
        <authorList>
            <person name="Hughes D."/>
        </authorList>
    </citation>
    <scope>NUCLEOTIDE SEQUENCE</scope>
    <source>
        <strain>Durham</strain>
        <strain evidence="26">NC isolate 2 -- Noor lab</strain>
    </source>
</reference>
<feature type="transmembrane region" description="Helical" evidence="21">
    <location>
        <begin position="283"/>
        <end position="308"/>
    </location>
</feature>
<feature type="transmembrane region" description="Helical" evidence="21">
    <location>
        <begin position="56"/>
        <end position="75"/>
    </location>
</feature>
<dbReference type="PROSITE" id="PS50853">
    <property type="entry name" value="FN3"/>
    <property type="match status" value="1"/>
</dbReference>
<dbReference type="PANTHER" id="PTHR11616">
    <property type="entry name" value="SODIUM/CHLORIDE DEPENDENT TRANSPORTER"/>
    <property type="match status" value="1"/>
</dbReference>
<keyword evidence="16" id="KW-0915">Sodium</keyword>
<dbReference type="Proteomes" id="UP000015102">
    <property type="component" value="Unassembled WGS sequence"/>
</dbReference>
<evidence type="ECO:0000259" key="22">
    <source>
        <dbReference type="PROSITE" id="PS50157"/>
    </source>
</evidence>
<feature type="binding site" evidence="16">
    <location>
        <position position="358"/>
    </location>
    <ligand>
        <name>Na(+)</name>
        <dbReference type="ChEBI" id="CHEBI:29101"/>
        <label>1</label>
    </ligand>
</feature>
<dbReference type="SMART" id="SM00355">
    <property type="entry name" value="ZnF_C2H2"/>
    <property type="match status" value="4"/>
</dbReference>
<evidence type="ECO:0000256" key="5">
    <source>
        <dbReference type="ARBA" id="ARBA00022692"/>
    </source>
</evidence>
<dbReference type="Pfam" id="PF25599">
    <property type="entry name" value="Ephrin_CRD"/>
    <property type="match status" value="1"/>
</dbReference>
<dbReference type="InterPro" id="IPR037272">
    <property type="entry name" value="SNS_sf"/>
</dbReference>
<dbReference type="InterPro" id="IPR008979">
    <property type="entry name" value="Galactose-bd-like_sf"/>
</dbReference>
<keyword evidence="26" id="KW-1185">Reference proteome</keyword>
<evidence type="ECO:0000256" key="21">
    <source>
        <dbReference type="SAM" id="Phobius"/>
    </source>
</evidence>
<evidence type="ECO:0000256" key="2">
    <source>
        <dbReference type="ARBA" id="ARBA00004141"/>
    </source>
</evidence>
<dbReference type="Pfam" id="PF12874">
    <property type="entry name" value="zf-met"/>
    <property type="match status" value="1"/>
</dbReference>
<dbReference type="GO" id="GO:0043005">
    <property type="term" value="C:neuron projection"/>
    <property type="evidence" value="ECO:0007669"/>
    <property type="project" value="TreeGrafter"/>
</dbReference>
<evidence type="ECO:0000256" key="7">
    <source>
        <dbReference type="ARBA" id="ARBA00022737"/>
    </source>
</evidence>
<evidence type="ECO:0000259" key="24">
    <source>
        <dbReference type="PROSITE" id="PS51550"/>
    </source>
</evidence>
<dbReference type="GO" id="GO:0003677">
    <property type="term" value="F:DNA binding"/>
    <property type="evidence" value="ECO:0007669"/>
    <property type="project" value="UniProtKB-KW"/>
</dbReference>
<feature type="compositionally biased region" description="Polar residues" evidence="20">
    <location>
        <begin position="1255"/>
        <end position="1279"/>
    </location>
</feature>
<feature type="transmembrane region" description="Helical" evidence="21">
    <location>
        <begin position="328"/>
        <end position="354"/>
    </location>
</feature>
<keyword evidence="7" id="KW-0677">Repeat</keyword>
<dbReference type="Gene3D" id="2.60.40.10">
    <property type="entry name" value="Immunoglobulins"/>
    <property type="match status" value="1"/>
</dbReference>
<dbReference type="InterPro" id="IPR001426">
    <property type="entry name" value="Tyr_kinase_rcpt_V_CS"/>
</dbReference>
<evidence type="ECO:0000256" key="14">
    <source>
        <dbReference type="ARBA" id="ARBA00023155"/>
    </source>
</evidence>
<feature type="transmembrane region" description="Helical" evidence="21">
    <location>
        <begin position="250"/>
        <end position="271"/>
    </location>
</feature>
<evidence type="ECO:0000313" key="25">
    <source>
        <dbReference type="EnsemblMetazoa" id="MESCA003372-PA"/>
    </source>
</evidence>
<dbReference type="InterPro" id="IPR003961">
    <property type="entry name" value="FN3_dom"/>
</dbReference>
<dbReference type="PANTHER" id="PTHR11616:SF265">
    <property type="entry name" value="TRANSPORTER"/>
    <property type="match status" value="1"/>
</dbReference>
<dbReference type="Pfam" id="PF01404">
    <property type="entry name" value="Ephrin_lbd"/>
    <property type="match status" value="1"/>
</dbReference>
<feature type="domain" description="C2H2-type" evidence="22">
    <location>
        <begin position="1151"/>
        <end position="1179"/>
    </location>
</feature>
<dbReference type="Gene3D" id="2.60.40.1770">
    <property type="entry name" value="ephrin a2 ectodomain"/>
    <property type="match status" value="1"/>
</dbReference>
<keyword evidence="5 19" id="KW-0812">Transmembrane</keyword>
<dbReference type="PROSITE" id="PS00610">
    <property type="entry name" value="NA_NEUROTRAN_SYMP_1"/>
    <property type="match status" value="1"/>
</dbReference>
<evidence type="ECO:0000256" key="19">
    <source>
        <dbReference type="RuleBase" id="RU003732"/>
    </source>
</evidence>
<evidence type="ECO:0000256" key="11">
    <source>
        <dbReference type="ARBA" id="ARBA00022989"/>
    </source>
</evidence>
<dbReference type="SUPFAM" id="SSF49785">
    <property type="entry name" value="Galactose-binding domain-like"/>
    <property type="match status" value="1"/>
</dbReference>
<evidence type="ECO:0000256" key="4">
    <source>
        <dbReference type="ARBA" id="ARBA00022448"/>
    </source>
</evidence>
<dbReference type="PROSITE" id="PS50267">
    <property type="entry name" value="NA_NEUROTRAN_SYMP_3"/>
    <property type="match status" value="1"/>
</dbReference>
<keyword evidence="12" id="KW-0238">DNA-binding</keyword>
<feature type="disulfide bond" evidence="17">
    <location>
        <begin position="169"/>
        <end position="178"/>
    </location>
</feature>
<dbReference type="STRING" id="36166.T1GIT7"/>
<dbReference type="Gene3D" id="3.30.160.60">
    <property type="entry name" value="Classic Zinc Finger"/>
    <property type="match status" value="1"/>
</dbReference>
<dbReference type="InterPro" id="IPR013783">
    <property type="entry name" value="Ig-like_fold"/>
</dbReference>
<dbReference type="GO" id="GO:0005003">
    <property type="term" value="F:ephrin receptor activity"/>
    <property type="evidence" value="ECO:0007669"/>
    <property type="project" value="InterPro"/>
</dbReference>
<evidence type="ECO:0000256" key="10">
    <source>
        <dbReference type="ARBA" id="ARBA00022847"/>
    </source>
</evidence>
<evidence type="ECO:0000313" key="26">
    <source>
        <dbReference type="Proteomes" id="UP000015102"/>
    </source>
</evidence>
<evidence type="ECO:0000256" key="8">
    <source>
        <dbReference type="ARBA" id="ARBA00022771"/>
    </source>
</evidence>
<evidence type="ECO:0000256" key="15">
    <source>
        <dbReference type="ARBA" id="ARBA00023242"/>
    </source>
</evidence>
<dbReference type="GO" id="GO:0005524">
    <property type="term" value="F:ATP binding"/>
    <property type="evidence" value="ECO:0007669"/>
    <property type="project" value="InterPro"/>
</dbReference>
<feature type="domain" description="C2H2-type" evidence="22">
    <location>
        <begin position="1206"/>
        <end position="1235"/>
    </location>
</feature>
<keyword evidence="17" id="KW-1015">Disulfide bond</keyword>
<dbReference type="InterPro" id="IPR013087">
    <property type="entry name" value="Znf_C2H2_type"/>
</dbReference>
<keyword evidence="8 18" id="KW-0863">Zinc-finger</keyword>
<dbReference type="Pfam" id="PF00096">
    <property type="entry name" value="zf-C2H2"/>
    <property type="match status" value="1"/>
</dbReference>
<dbReference type="SUPFAM" id="SSF57667">
    <property type="entry name" value="beta-beta-alpha zinc fingers"/>
    <property type="match status" value="1"/>
</dbReference>
<keyword evidence="10 19" id="KW-0769">Symport</keyword>
<accession>T1GIT7</accession>
<feature type="transmembrane region" description="Helical" evidence="21">
    <location>
        <begin position="130"/>
        <end position="157"/>
    </location>
</feature>
<evidence type="ECO:0000256" key="12">
    <source>
        <dbReference type="ARBA" id="ARBA00023125"/>
    </source>
</evidence>
<evidence type="ECO:0000256" key="13">
    <source>
        <dbReference type="ARBA" id="ARBA00023136"/>
    </source>
</evidence>
<dbReference type="GO" id="GO:0008270">
    <property type="term" value="F:zinc ion binding"/>
    <property type="evidence" value="ECO:0007669"/>
    <property type="project" value="UniProtKB-KW"/>
</dbReference>
<dbReference type="HOGENOM" id="CLU_257065_0_0_1"/>
<sequence length="1360" mass="152863">MTESAKNLSSFGNYLNDYELQMTSDKTDSTDKHKKILEIAVKPDYTMERGSWSSKLDFILSVVGLAIGLGNVWRFPYLCYKNGGGAFLIPYFVTLILAGIPMFFMELALGQMLTIGGLGVFKIAPIFKGIGYAAAVMSCWMNVYYIVILAWAIFYFFMSMRKDVPWRTCNNSWNTPACVNPYERQNLFCWNSDETKICALAGQNLTFSDLTDPVKEFWEGITLPGAIEGIKFYVIPNFSKLSQSEVWIDAVTQIFFSYGLGLGTLVALGSYNKFTNNVYKDALIVCSVNSSTSMFAGFVIFSVVGFMAHEQNRPVAEVAASGPGLAFLAYPSAVLQLPGSPLWACLFFFMLLLIGLDSQFCTMEGFITAIIDEWPQLLRRRKEIFIAIVCGLSYLVGLTCISQGGMYVFQILDSYAKKCLANQIIIQKKMKYSIFLTICFLNSTISDQVVLLDTTKEATLEWTRYPYGPQTQTPGWVEESFTNFGRGINWRSYVVCDVAYNNVNNWLWSPFIDRGPANRLYIEIQFTIRDCSLFPGNALSCKETFSLLFYEFDAATREPPPWQPESYKLIARIAAGEGRFNQNSDVDINTEVKSIAVTKKGVYFAFRDQGACISVLAVKVYYITCPAVTENFAFFKETPTGKEITLIEKQNGSCVENAEIDEMPPTYLCKGDGKWTILNGGCKCKVGYEPDFEKQSCKEANSLYIVQVYSHSKEDIIGNYSEISFTTEYTISTEILKVYIEKVFENEIYLKWDKPLSSIEFYEVKWFIKGGDIFDMNKTSSLRTKELETVIENLLENTEYGFQVRWKTTNGYGPYSNIIYATTQSGIHTVYDDSAQMRIYAGATIAVVIVLVLIIFATVFFLRTKNHDELEKKTTNHLPLSMDYASNEVNSLDTTPIVKSKANELSAFGHPFPPFSQMSTTDVECFQGKIFYNSDCSAVIIDPHEKHAKTEKKINQSQPPPPIIHTFRVVTASDVEKNVDSQKSIPQKPILMCFICKLSFGNVQIFQQHSNTEHGCHYTTKRTRESPDIVFRTNCDGRHKEDDAATAAATNFLSLAAFSNIFQYSQQKNNLNVCQEHGNVKGNDCKACELSILRTSPSSTTPSFTIGACPDHVNGRPLGVECSRCELILSSSRLTTNSQTMSSTRNSCKTLKCPQCNWHYKYQETLEIHMREKHPDGESACGYCLAGQPHPRLARGESYTCGYKPYRCEICNYSTTTKGNLSIHMQSDKHLNNMQELNTTQNINLTINGPPAPNIQPQVSSVGAQPTAQSPVSSQSSNAKAKPNFRCDVCSYETSVARNLRIHMTSEKHTHNISVLQSNMKHFQTLNLIQQQQITNILPDNFSNNLLPEAAIADMAYNQA</sequence>
<dbReference type="FunFam" id="2.60.120.260:FF:000089">
    <property type="entry name" value="Eph receptor tyrosine kinase"/>
    <property type="match status" value="1"/>
</dbReference>
<dbReference type="InterPro" id="IPR000175">
    <property type="entry name" value="Na/ntran_symport"/>
</dbReference>
<feature type="binding site" evidence="16">
    <location>
        <position position="257"/>
    </location>
    <ligand>
        <name>Na(+)</name>
        <dbReference type="ChEBI" id="CHEBI:29101"/>
        <label>1</label>
    </ligand>
</feature>
<evidence type="ECO:0000256" key="17">
    <source>
        <dbReference type="PIRSR" id="PIRSR600175-2"/>
    </source>
</evidence>
<keyword evidence="11 21" id="KW-1133">Transmembrane helix</keyword>
<evidence type="ECO:0000256" key="1">
    <source>
        <dbReference type="ARBA" id="ARBA00004123"/>
    </source>
</evidence>
<comment type="similarity">
    <text evidence="3 19">Belongs to the sodium:neurotransmitter symporter (SNF) (TC 2.A.22) family.</text>
</comment>
<evidence type="ECO:0000256" key="9">
    <source>
        <dbReference type="ARBA" id="ARBA00022833"/>
    </source>
</evidence>
<dbReference type="GO" id="GO:0005886">
    <property type="term" value="C:plasma membrane"/>
    <property type="evidence" value="ECO:0007669"/>
    <property type="project" value="TreeGrafter"/>
</dbReference>
<evidence type="ECO:0000256" key="3">
    <source>
        <dbReference type="ARBA" id="ARBA00006459"/>
    </source>
</evidence>
<keyword evidence="6 16" id="KW-0479">Metal-binding</keyword>
<comment type="subcellular location">
    <subcellularLocation>
        <location evidence="2">Membrane</location>
        <topology evidence="2">Multi-pass membrane protein</topology>
    </subcellularLocation>
    <subcellularLocation>
        <location evidence="1">Nucleus</location>
    </subcellularLocation>
</comment>
<keyword evidence="9" id="KW-0862">Zinc</keyword>
<evidence type="ECO:0000256" key="20">
    <source>
        <dbReference type="SAM" id="MobiDB-lite"/>
    </source>
</evidence>
<feature type="transmembrane region" description="Helical" evidence="21">
    <location>
        <begin position="839"/>
        <end position="862"/>
    </location>
</feature>
<dbReference type="EMBL" id="CAQQ02395013">
    <property type="status" value="NOT_ANNOTATED_CDS"/>
    <property type="molecule type" value="Genomic_DNA"/>
</dbReference>
<dbReference type="InterPro" id="IPR036116">
    <property type="entry name" value="FN3_sf"/>
</dbReference>
<dbReference type="GO" id="GO:0005634">
    <property type="term" value="C:nucleus"/>
    <property type="evidence" value="ECO:0007669"/>
    <property type="project" value="UniProtKB-SubCell"/>
</dbReference>
<evidence type="ECO:0000256" key="6">
    <source>
        <dbReference type="ARBA" id="ARBA00022723"/>
    </source>
</evidence>
<dbReference type="CDD" id="cd10319">
    <property type="entry name" value="EphR_LBD"/>
    <property type="match status" value="1"/>
</dbReference>
<feature type="binding site" evidence="16">
    <location>
        <position position="64"/>
    </location>
    <ligand>
        <name>Na(+)</name>
        <dbReference type="ChEBI" id="CHEBI:29101"/>
        <label>1</label>
    </ligand>
</feature>
<dbReference type="InterPro" id="IPR001090">
    <property type="entry name" value="Ephrin_rcpt_lig-bd_dom"/>
</dbReference>
<dbReference type="PROSITE" id="PS00028">
    <property type="entry name" value="ZINC_FINGER_C2H2_1"/>
    <property type="match status" value="1"/>
</dbReference>
<feature type="binding site" evidence="16">
    <location>
        <position position="357"/>
    </location>
    <ligand>
        <name>Na(+)</name>
        <dbReference type="ChEBI" id="CHEBI:29101"/>
        <label>1</label>
    </ligand>
</feature>
<reference evidence="25" key="2">
    <citation type="submission" date="2015-06" db="UniProtKB">
        <authorList>
            <consortium name="EnsemblMetazoa"/>
        </authorList>
    </citation>
    <scope>IDENTIFICATION</scope>
</reference>
<feature type="domain" description="Eph LBD" evidence="24">
    <location>
        <begin position="447"/>
        <end position="630"/>
    </location>
</feature>
<dbReference type="PROSITE" id="PS00790">
    <property type="entry name" value="RECEPTOR_TYR_KIN_V_1"/>
    <property type="match status" value="1"/>
</dbReference>
<dbReference type="FunFam" id="2.60.40.1770:FF:000005">
    <property type="entry name" value="Eph receptor tyrosine kinase"/>
    <property type="match status" value="1"/>
</dbReference>
<keyword evidence="15" id="KW-0539">Nucleus</keyword>
<dbReference type="Pfam" id="PF00041">
    <property type="entry name" value="fn3"/>
    <property type="match status" value="1"/>
</dbReference>
<keyword evidence="13 21" id="KW-0472">Membrane</keyword>
<dbReference type="FunFam" id="3.30.160.60:FF:000081">
    <property type="entry name" value="Zinc finger homeobox protein 4"/>
    <property type="match status" value="1"/>
</dbReference>
<dbReference type="InterPro" id="IPR036236">
    <property type="entry name" value="Znf_C2H2_sf"/>
</dbReference>
<dbReference type="GO" id="GO:0005332">
    <property type="term" value="F:gamma-aminobutyric acid:sodium:chloride symporter activity"/>
    <property type="evidence" value="ECO:0007669"/>
    <property type="project" value="TreeGrafter"/>
</dbReference>
<dbReference type="SMART" id="SM00615">
    <property type="entry name" value="EPH_lbd"/>
    <property type="match status" value="1"/>
</dbReference>
<proteinExistence type="inferred from homology"/>